<dbReference type="Proteomes" id="UP000634668">
    <property type="component" value="Unassembled WGS sequence"/>
</dbReference>
<keyword evidence="1" id="KW-0812">Transmembrane</keyword>
<evidence type="ECO:0000313" key="3">
    <source>
        <dbReference type="Proteomes" id="UP000634668"/>
    </source>
</evidence>
<comment type="caution">
    <text evidence="2">The sequence shown here is derived from an EMBL/GenBank/DDBJ whole genome shotgun (WGS) entry which is preliminary data.</text>
</comment>
<evidence type="ECO:0000256" key="1">
    <source>
        <dbReference type="SAM" id="Phobius"/>
    </source>
</evidence>
<reference evidence="2" key="1">
    <citation type="journal article" date="2014" name="Int. J. Syst. Evol. Microbiol.">
        <title>Complete genome sequence of Corynebacterium casei LMG S-19264T (=DSM 44701T), isolated from a smear-ripened cheese.</title>
        <authorList>
            <consortium name="US DOE Joint Genome Institute (JGI-PGF)"/>
            <person name="Walter F."/>
            <person name="Albersmeier A."/>
            <person name="Kalinowski J."/>
            <person name="Ruckert C."/>
        </authorList>
    </citation>
    <scope>NUCLEOTIDE SEQUENCE</scope>
    <source>
        <strain evidence="2">KCTC 12113</strain>
    </source>
</reference>
<sequence>MGTKNKLGAIRVNLILSIIILIALVYFSFYGLYSDQLHFNKVESYILPILSLVHFVYIYILWFKVSENEYPDIIMRNIEYVMYGVFIFYLYEIIETALILNSYQQFEGHIIPSTFHPIGILIISLQILLSICTLWSFFLRKRKVGQYDFDYLNNHENTWG</sequence>
<proteinExistence type="predicted"/>
<feature type="transmembrane region" description="Helical" evidence="1">
    <location>
        <begin position="12"/>
        <end position="33"/>
    </location>
</feature>
<accession>A0A918IPL4</accession>
<feature type="transmembrane region" description="Helical" evidence="1">
    <location>
        <begin position="83"/>
        <end position="103"/>
    </location>
</feature>
<keyword evidence="3" id="KW-1185">Reference proteome</keyword>
<keyword evidence="1" id="KW-0472">Membrane</keyword>
<protein>
    <submittedName>
        <fullName evidence="2">Uncharacterized protein</fullName>
    </submittedName>
</protein>
<gene>
    <name evidence="2" type="ORF">GCM10007383_07960</name>
</gene>
<name>A0A918IPL4_9FLAO</name>
<dbReference type="EMBL" id="BMWP01000004">
    <property type="protein sequence ID" value="GGW25641.1"/>
    <property type="molecule type" value="Genomic_DNA"/>
</dbReference>
<reference evidence="2" key="2">
    <citation type="submission" date="2020-09" db="EMBL/GenBank/DDBJ databases">
        <authorList>
            <person name="Sun Q."/>
            <person name="Kim S."/>
        </authorList>
    </citation>
    <scope>NUCLEOTIDE SEQUENCE</scope>
    <source>
        <strain evidence="2">KCTC 12113</strain>
    </source>
</reference>
<feature type="transmembrane region" description="Helical" evidence="1">
    <location>
        <begin position="45"/>
        <end position="62"/>
    </location>
</feature>
<dbReference type="AlphaFoldDB" id="A0A918IPL4"/>
<feature type="transmembrane region" description="Helical" evidence="1">
    <location>
        <begin position="115"/>
        <end position="139"/>
    </location>
</feature>
<evidence type="ECO:0000313" key="2">
    <source>
        <dbReference type="EMBL" id="GGW25641.1"/>
    </source>
</evidence>
<keyword evidence="1" id="KW-1133">Transmembrane helix</keyword>
<organism evidence="2 3">
    <name type="scientific">Arenibacter certesii</name>
    <dbReference type="NCBI Taxonomy" id="228955"/>
    <lineage>
        <taxon>Bacteria</taxon>
        <taxon>Pseudomonadati</taxon>
        <taxon>Bacteroidota</taxon>
        <taxon>Flavobacteriia</taxon>
        <taxon>Flavobacteriales</taxon>
        <taxon>Flavobacteriaceae</taxon>
        <taxon>Arenibacter</taxon>
    </lineage>
</organism>
<dbReference type="RefSeq" id="WP_026813994.1">
    <property type="nucleotide sequence ID" value="NZ_BMWP01000004.1"/>
</dbReference>